<reference evidence="3 4" key="1">
    <citation type="submission" date="2019-08" db="EMBL/GenBank/DDBJ databases">
        <title>Hyperibacter terrae gen. nov., sp. nov. and Hyperibacter viscosus sp. nov., two new members in the family Rhodospirillaceae isolated from the rhizosphere of Hypericum perforatum.</title>
        <authorList>
            <person name="Noviana Z."/>
        </authorList>
    </citation>
    <scope>NUCLEOTIDE SEQUENCE [LARGE SCALE GENOMIC DNA]</scope>
    <source>
        <strain evidence="3 4">R5959</strain>
    </source>
</reference>
<keyword evidence="1" id="KW-1133">Transmembrane helix</keyword>
<dbReference type="RefSeq" id="WP_151114765.1">
    <property type="nucleotide sequence ID" value="NZ_CP042582.1"/>
</dbReference>
<feature type="transmembrane region" description="Helical" evidence="1">
    <location>
        <begin position="182"/>
        <end position="211"/>
    </location>
</feature>
<dbReference type="Pfam" id="PF13231">
    <property type="entry name" value="PMT_2"/>
    <property type="match status" value="1"/>
</dbReference>
<proteinExistence type="predicted"/>
<evidence type="ECO:0000259" key="2">
    <source>
        <dbReference type="Pfam" id="PF13231"/>
    </source>
</evidence>
<keyword evidence="1" id="KW-0472">Membrane</keyword>
<gene>
    <name evidence="3" type="ORF">FRZ61_04500</name>
</gene>
<evidence type="ECO:0000313" key="4">
    <source>
        <dbReference type="Proteomes" id="UP000325797"/>
    </source>
</evidence>
<dbReference type="Proteomes" id="UP000325797">
    <property type="component" value="Chromosome"/>
</dbReference>
<dbReference type="KEGG" id="hadh:FRZ61_04500"/>
<keyword evidence="1" id="KW-0812">Transmembrane</keyword>
<accession>A0A5J6MTA6</accession>
<feature type="transmembrane region" description="Helical" evidence="1">
    <location>
        <begin position="401"/>
        <end position="421"/>
    </location>
</feature>
<dbReference type="EMBL" id="CP042582">
    <property type="protein sequence ID" value="QEX20533.1"/>
    <property type="molecule type" value="Genomic_DNA"/>
</dbReference>
<dbReference type="AlphaFoldDB" id="A0A5J6MTA6"/>
<dbReference type="OrthoDB" id="9810951at2"/>
<feature type="transmembrane region" description="Helical" evidence="1">
    <location>
        <begin position="332"/>
        <end position="349"/>
    </location>
</feature>
<feature type="transmembrane region" description="Helical" evidence="1">
    <location>
        <begin position="101"/>
        <end position="126"/>
    </location>
</feature>
<dbReference type="InterPro" id="IPR038731">
    <property type="entry name" value="RgtA/B/C-like"/>
</dbReference>
<feature type="transmembrane region" description="Helical" evidence="1">
    <location>
        <begin position="361"/>
        <end position="381"/>
    </location>
</feature>
<keyword evidence="4" id="KW-1185">Reference proteome</keyword>
<protein>
    <recommendedName>
        <fullName evidence="2">Glycosyltransferase RgtA/B/C/D-like domain-containing protein</fullName>
    </recommendedName>
</protein>
<sequence length="565" mass="60856">MTTEPPSERSGLHLPLRRWPLHLSIKFLPTAIGPTAIWLVLVVSTLAARPPLASLDSLVLAQAWWQWSGNNADLIEAFARHPPLLAWLIQAGWWLFGTSELWARLVGPLFALGTILTAGPVARLLWPRRPQTLATAPIVLVGFGGFAGSLALTLPDLALAAFLLGAIAGLGLVLHRQPLFGWAVYGTALGLAILARGGAGLLYILPLILVLPWLDPVQRPRPLPWLAGVAGALALAALMQLPWLLRLPDPLAALLADPSRYPGAPLRPPERPFYWLLLLAPALLHPWAWWKPIWRAMRNQTRMPIDDGLRLILVAVGAALLASFLTEGRSSYGLVPALAPLALLAARLLTVQANKPTDYHAALPTAPILLAGLLFFLLNIVPVAHLDAVWRQFVSPTGLPIWLGGTGLISGLVLLGGAYLVGQAAPRALQARMMQLALLPTLVVVSFNIEFAQSLRPFFDITPLAEQIYELQQSGRGVALLGRYRGEYDFLGRLDQPVTVFASAGAALGWAAQNPDGVVLSYFQGGVLRLPLRPLMLGAAGDNWAAFWPASDVVATNGAVLAQRF</sequence>
<feature type="domain" description="Glycosyltransferase RgtA/B/C/D-like" evidence="2">
    <location>
        <begin position="81"/>
        <end position="237"/>
    </location>
</feature>
<feature type="transmembrane region" description="Helical" evidence="1">
    <location>
        <begin position="309"/>
        <end position="326"/>
    </location>
</feature>
<evidence type="ECO:0000256" key="1">
    <source>
        <dbReference type="SAM" id="Phobius"/>
    </source>
</evidence>
<feature type="transmembrane region" description="Helical" evidence="1">
    <location>
        <begin position="138"/>
        <end position="170"/>
    </location>
</feature>
<feature type="transmembrane region" description="Helical" evidence="1">
    <location>
        <begin position="272"/>
        <end position="289"/>
    </location>
</feature>
<feature type="transmembrane region" description="Helical" evidence="1">
    <location>
        <begin position="223"/>
        <end position="245"/>
    </location>
</feature>
<organism evidence="3 4">
    <name type="scientific">Hypericibacter adhaerens</name>
    <dbReference type="NCBI Taxonomy" id="2602016"/>
    <lineage>
        <taxon>Bacteria</taxon>
        <taxon>Pseudomonadati</taxon>
        <taxon>Pseudomonadota</taxon>
        <taxon>Alphaproteobacteria</taxon>
        <taxon>Rhodospirillales</taxon>
        <taxon>Dongiaceae</taxon>
        <taxon>Hypericibacter</taxon>
    </lineage>
</organism>
<name>A0A5J6MTA6_9PROT</name>
<evidence type="ECO:0000313" key="3">
    <source>
        <dbReference type="EMBL" id="QEX20533.1"/>
    </source>
</evidence>
<feature type="transmembrane region" description="Helical" evidence="1">
    <location>
        <begin position="27"/>
        <end position="48"/>
    </location>
</feature>